<dbReference type="NCBIfam" id="TIGR00577">
    <property type="entry name" value="fpg"/>
    <property type="match status" value="1"/>
</dbReference>
<evidence type="ECO:0000256" key="2">
    <source>
        <dbReference type="ARBA" id="ARBA00009409"/>
    </source>
</evidence>
<dbReference type="SMART" id="SM01232">
    <property type="entry name" value="H2TH"/>
    <property type="match status" value="1"/>
</dbReference>
<keyword evidence="12 15" id="KW-0511">Multifunctional enzyme</keyword>
<evidence type="ECO:0000313" key="19">
    <source>
        <dbReference type="Proteomes" id="UP001299546"/>
    </source>
</evidence>
<dbReference type="InterPro" id="IPR010663">
    <property type="entry name" value="Znf_FPG/IleRS"/>
</dbReference>
<keyword evidence="8 15" id="KW-0862">Zinc</keyword>
<feature type="active site" description="Proton donor; for delta-elimination activity" evidence="15">
    <location>
        <position position="264"/>
    </location>
</feature>
<organism evidence="18 19">
    <name type="scientific">Bariatricus massiliensis</name>
    <dbReference type="NCBI Taxonomy" id="1745713"/>
    <lineage>
        <taxon>Bacteria</taxon>
        <taxon>Bacillati</taxon>
        <taxon>Bacillota</taxon>
        <taxon>Clostridia</taxon>
        <taxon>Lachnospirales</taxon>
        <taxon>Lachnospiraceae</taxon>
        <taxon>Bariatricus</taxon>
    </lineage>
</organism>
<comment type="subunit">
    <text evidence="3 15">Monomer.</text>
</comment>
<feature type="active site" description="Proton donor; for beta-elimination activity" evidence="15">
    <location>
        <position position="59"/>
    </location>
</feature>
<dbReference type="InterPro" id="IPR015886">
    <property type="entry name" value="H2TH_FPG"/>
</dbReference>
<dbReference type="HAMAP" id="MF_00103">
    <property type="entry name" value="Fapy_DNA_glycosyl"/>
    <property type="match status" value="1"/>
</dbReference>
<dbReference type="CDD" id="cd08966">
    <property type="entry name" value="EcFpg-like_N"/>
    <property type="match status" value="1"/>
</dbReference>
<dbReference type="InterPro" id="IPR010979">
    <property type="entry name" value="Ribosomal_uS13-like_H2TH"/>
</dbReference>
<dbReference type="PROSITE" id="PS01242">
    <property type="entry name" value="ZF_FPG_1"/>
    <property type="match status" value="1"/>
</dbReference>
<feature type="active site" description="Proton donor" evidence="15">
    <location>
        <position position="3"/>
    </location>
</feature>
<keyword evidence="13 15" id="KW-0326">Glycosidase</keyword>
<dbReference type="SUPFAM" id="SSF81624">
    <property type="entry name" value="N-terminal domain of MutM-like DNA repair proteins"/>
    <property type="match status" value="1"/>
</dbReference>
<comment type="similarity">
    <text evidence="2 15">Belongs to the FPG family.</text>
</comment>
<dbReference type="PROSITE" id="PS51066">
    <property type="entry name" value="ZF_FPG_2"/>
    <property type="match status" value="1"/>
</dbReference>
<dbReference type="InterPro" id="IPR020629">
    <property type="entry name" value="FPG_Glyclase"/>
</dbReference>
<keyword evidence="19" id="KW-1185">Reference proteome</keyword>
<evidence type="ECO:0000256" key="5">
    <source>
        <dbReference type="ARBA" id="ARBA00022763"/>
    </source>
</evidence>
<dbReference type="SUPFAM" id="SSF46946">
    <property type="entry name" value="S13-like H2TH domain"/>
    <property type="match status" value="1"/>
</dbReference>
<dbReference type="Proteomes" id="UP001299546">
    <property type="component" value="Unassembled WGS sequence"/>
</dbReference>
<evidence type="ECO:0000256" key="10">
    <source>
        <dbReference type="ARBA" id="ARBA00023204"/>
    </source>
</evidence>
<dbReference type="EC" id="3.2.2.23" evidence="15"/>
<protein>
    <recommendedName>
        <fullName evidence="15">Formamidopyrimidine-DNA glycosylase</fullName>
        <shortName evidence="15">Fapy-DNA glycosylase</shortName>
        <ecNumber evidence="15">3.2.2.23</ecNumber>
    </recommendedName>
    <alternativeName>
        <fullName evidence="15">DNA-(apurinic or apyrimidinic site) lyase MutM</fullName>
        <shortName evidence="15">AP lyase MutM</shortName>
        <ecNumber evidence="15">4.2.99.18</ecNumber>
    </alternativeName>
</protein>
<dbReference type="GO" id="GO:0140078">
    <property type="term" value="F:class I DNA-(apurinic or apyrimidinic site) endonuclease activity"/>
    <property type="evidence" value="ECO:0007669"/>
    <property type="project" value="UniProtKB-EC"/>
</dbReference>
<gene>
    <name evidence="15 18" type="primary">mutM</name>
    <name evidence="15" type="synonym">fpg</name>
    <name evidence="18" type="ORF">LIZ65_03815</name>
</gene>
<comment type="catalytic activity">
    <reaction evidence="14 15">
        <text>2'-deoxyribonucleotide-(2'-deoxyribose 5'-phosphate)-2'-deoxyribonucleotide-DNA = a 3'-end 2'-deoxyribonucleotide-(2,3-dehydro-2,3-deoxyribose 5'-phosphate)-DNA + a 5'-end 5'-phospho-2'-deoxyribonucleoside-DNA + H(+)</text>
        <dbReference type="Rhea" id="RHEA:66592"/>
        <dbReference type="Rhea" id="RHEA-COMP:13180"/>
        <dbReference type="Rhea" id="RHEA-COMP:16897"/>
        <dbReference type="Rhea" id="RHEA-COMP:17067"/>
        <dbReference type="ChEBI" id="CHEBI:15378"/>
        <dbReference type="ChEBI" id="CHEBI:136412"/>
        <dbReference type="ChEBI" id="CHEBI:157695"/>
        <dbReference type="ChEBI" id="CHEBI:167181"/>
        <dbReference type="EC" id="4.2.99.18"/>
    </reaction>
</comment>
<dbReference type="NCBIfam" id="NF002211">
    <property type="entry name" value="PRK01103.1"/>
    <property type="match status" value="1"/>
</dbReference>
<feature type="domain" description="FPG-type" evidence="16">
    <location>
        <begin position="240"/>
        <end position="274"/>
    </location>
</feature>
<dbReference type="Pfam" id="PF06831">
    <property type="entry name" value="H2TH"/>
    <property type="match status" value="1"/>
</dbReference>
<evidence type="ECO:0000256" key="7">
    <source>
        <dbReference type="ARBA" id="ARBA00022801"/>
    </source>
</evidence>
<dbReference type="Gene3D" id="3.20.190.10">
    <property type="entry name" value="MutM-like, N-terminal"/>
    <property type="match status" value="1"/>
</dbReference>
<keyword evidence="11 15" id="KW-0456">Lyase</keyword>
<comment type="caution">
    <text evidence="18">The sequence shown here is derived from an EMBL/GenBank/DDBJ whole genome shotgun (WGS) entry which is preliminary data.</text>
</comment>
<evidence type="ECO:0000256" key="13">
    <source>
        <dbReference type="ARBA" id="ARBA00023295"/>
    </source>
</evidence>
<dbReference type="SMART" id="SM00898">
    <property type="entry name" value="Fapy_DNA_glyco"/>
    <property type="match status" value="1"/>
</dbReference>
<keyword evidence="6 15" id="KW-0863">Zinc-finger</keyword>
<dbReference type="EC" id="4.2.99.18" evidence="15"/>
<dbReference type="InterPro" id="IPR000214">
    <property type="entry name" value="Znf_DNA_glyclase/AP_lyase"/>
</dbReference>
<keyword evidence="7 15" id="KW-0378">Hydrolase</keyword>
<dbReference type="PANTHER" id="PTHR22993">
    <property type="entry name" value="FORMAMIDOPYRIMIDINE-DNA GLYCOSYLASE"/>
    <property type="match status" value="1"/>
</dbReference>
<dbReference type="GO" id="GO:0008534">
    <property type="term" value="F:oxidized purine nucleobase lesion DNA N-glycosylase activity"/>
    <property type="evidence" value="ECO:0007669"/>
    <property type="project" value="UniProtKB-EC"/>
</dbReference>
<sequence length="277" mass="31552">MPELPEVETIKRVLEPQIQGLTIEKVTVRRPEVTAYPTSDEFCRLLAGQVIFHMTRRGKFLIIQLSSNDRIILHLRMTGCLLVTPADYPEEKHTHIIISLNNGKELRFSDTRRFGRFWLLQKGEADTYSGVEKLGVEPFDKSLNAEYLSSRLGKRKKAVKECLLDQSVIAGIGNIYSDEILFTVGIHPARPAGSLKIKEWERLAAAIPERISYFIEANRITPEDYLKTRGRDYRNTPFLQVYGHEGKNCPVCGEILSKMVIAGRSSVFCPRCQREKA</sequence>
<evidence type="ECO:0000256" key="4">
    <source>
        <dbReference type="ARBA" id="ARBA00022723"/>
    </source>
</evidence>
<dbReference type="EMBL" id="JAJCIS010000002">
    <property type="protein sequence ID" value="MCB7386406.1"/>
    <property type="molecule type" value="Genomic_DNA"/>
</dbReference>
<dbReference type="InterPro" id="IPR035937">
    <property type="entry name" value="FPG_N"/>
</dbReference>
<evidence type="ECO:0000256" key="1">
    <source>
        <dbReference type="ARBA" id="ARBA00001668"/>
    </source>
</evidence>
<feature type="domain" description="Formamidopyrimidine-DNA glycosylase catalytic" evidence="17">
    <location>
        <begin position="2"/>
        <end position="115"/>
    </location>
</feature>
<keyword evidence="5 15" id="KW-0227">DNA damage</keyword>
<evidence type="ECO:0000256" key="14">
    <source>
        <dbReference type="ARBA" id="ARBA00044632"/>
    </source>
</evidence>
<evidence type="ECO:0000256" key="3">
    <source>
        <dbReference type="ARBA" id="ARBA00011245"/>
    </source>
</evidence>
<dbReference type="Pfam" id="PF06827">
    <property type="entry name" value="zf-FPG_IleRS"/>
    <property type="match status" value="1"/>
</dbReference>
<accession>A0ABS8DDB9</accession>
<evidence type="ECO:0000259" key="17">
    <source>
        <dbReference type="PROSITE" id="PS51068"/>
    </source>
</evidence>
<evidence type="ECO:0000313" key="18">
    <source>
        <dbReference type="EMBL" id="MCB7386406.1"/>
    </source>
</evidence>
<evidence type="ECO:0000256" key="6">
    <source>
        <dbReference type="ARBA" id="ARBA00022771"/>
    </source>
</evidence>
<feature type="binding site" evidence="15">
    <location>
        <position position="93"/>
    </location>
    <ligand>
        <name>DNA</name>
        <dbReference type="ChEBI" id="CHEBI:16991"/>
    </ligand>
</feature>
<dbReference type="SUPFAM" id="SSF57716">
    <property type="entry name" value="Glucocorticoid receptor-like (DNA-binding domain)"/>
    <property type="match status" value="1"/>
</dbReference>
<reference evidence="18 19" key="1">
    <citation type="submission" date="2021-10" db="EMBL/GenBank/DDBJ databases">
        <title>Collection of gut derived symbiotic bacterial strains cultured from healthy donors.</title>
        <authorList>
            <person name="Lin H."/>
            <person name="Littmann E."/>
            <person name="Kohout C."/>
            <person name="Pamer E.G."/>
        </authorList>
    </citation>
    <scope>NUCLEOTIDE SEQUENCE [LARGE SCALE GENOMIC DNA]</scope>
    <source>
        <strain evidence="18 19">DFI.1.165</strain>
    </source>
</reference>
<comment type="cofactor">
    <cofactor evidence="15">
        <name>Zn(2+)</name>
        <dbReference type="ChEBI" id="CHEBI:29105"/>
    </cofactor>
    <text evidence="15">Binds 1 zinc ion per subunit.</text>
</comment>
<name>A0ABS8DDB9_9FIRM</name>
<dbReference type="PANTHER" id="PTHR22993:SF9">
    <property type="entry name" value="FORMAMIDOPYRIMIDINE-DNA GLYCOSYLASE"/>
    <property type="match status" value="1"/>
</dbReference>
<dbReference type="Gene3D" id="1.10.8.50">
    <property type="match status" value="1"/>
</dbReference>
<proteinExistence type="inferred from homology"/>
<evidence type="ECO:0000256" key="12">
    <source>
        <dbReference type="ARBA" id="ARBA00023268"/>
    </source>
</evidence>
<dbReference type="InterPro" id="IPR015887">
    <property type="entry name" value="DNA_glyclase_Znf_dom_DNA_BS"/>
</dbReference>
<feature type="binding site" evidence="15">
    <location>
        <position position="155"/>
    </location>
    <ligand>
        <name>DNA</name>
        <dbReference type="ChEBI" id="CHEBI:16991"/>
    </ligand>
</feature>
<dbReference type="InterPro" id="IPR012319">
    <property type="entry name" value="FPG_cat"/>
</dbReference>
<evidence type="ECO:0000259" key="16">
    <source>
        <dbReference type="PROSITE" id="PS51066"/>
    </source>
</evidence>
<keyword evidence="9 15" id="KW-0238">DNA-binding</keyword>
<comment type="catalytic activity">
    <reaction evidence="1 15">
        <text>Hydrolysis of DNA containing ring-opened 7-methylguanine residues, releasing 2,6-diamino-4-hydroxy-5-(N-methyl)formamidopyrimidine.</text>
        <dbReference type="EC" id="3.2.2.23"/>
    </reaction>
</comment>
<evidence type="ECO:0000256" key="15">
    <source>
        <dbReference type="HAMAP-Rule" id="MF_00103"/>
    </source>
</evidence>
<evidence type="ECO:0000256" key="11">
    <source>
        <dbReference type="ARBA" id="ARBA00023239"/>
    </source>
</evidence>
<dbReference type="RefSeq" id="WP_066737004.1">
    <property type="nucleotide sequence ID" value="NZ_JAJCIQ010000002.1"/>
</dbReference>
<feature type="active site" description="Schiff-base intermediate with DNA" evidence="15">
    <location>
        <position position="2"/>
    </location>
</feature>
<evidence type="ECO:0000256" key="9">
    <source>
        <dbReference type="ARBA" id="ARBA00023125"/>
    </source>
</evidence>
<feature type="binding site" evidence="15">
    <location>
        <position position="112"/>
    </location>
    <ligand>
        <name>DNA</name>
        <dbReference type="ChEBI" id="CHEBI:16991"/>
    </ligand>
</feature>
<comment type="function">
    <text evidence="15">Involved in base excision repair of DNA damaged by oxidation or by mutagenic agents. Acts as DNA glycosylase that recognizes and removes damaged bases. Has a preference for oxidized purines, such as 7,8-dihydro-8-oxoguanine (8-oxoG). Has AP (apurinic/apyrimidinic) lyase activity and introduces nicks in the DNA strand. Cleaves the DNA backbone by beta-delta elimination to generate a single-strand break at the site of the removed base with both 3'- and 5'-phosphates.</text>
</comment>
<dbReference type="Pfam" id="PF01149">
    <property type="entry name" value="Fapy_DNA_glyco"/>
    <property type="match status" value="1"/>
</dbReference>
<evidence type="ECO:0000256" key="8">
    <source>
        <dbReference type="ARBA" id="ARBA00022833"/>
    </source>
</evidence>
<dbReference type="PROSITE" id="PS51068">
    <property type="entry name" value="FPG_CAT"/>
    <property type="match status" value="1"/>
</dbReference>
<keyword evidence="10 15" id="KW-0234">DNA repair</keyword>
<keyword evidence="4 15" id="KW-0479">Metal-binding</keyword>